<comment type="similarity">
    <text evidence="1">Belongs to the protein kinase superfamily. STE Ser/Thr protein kinase family. STE20 subfamily.</text>
</comment>
<dbReference type="InterPro" id="IPR011009">
    <property type="entry name" value="Kinase-like_dom_sf"/>
</dbReference>
<organism evidence="5 6">
    <name type="scientific">Pyrenophora seminiperda CCB06</name>
    <dbReference type="NCBI Taxonomy" id="1302712"/>
    <lineage>
        <taxon>Eukaryota</taxon>
        <taxon>Fungi</taxon>
        <taxon>Dikarya</taxon>
        <taxon>Ascomycota</taxon>
        <taxon>Pezizomycotina</taxon>
        <taxon>Dothideomycetes</taxon>
        <taxon>Pleosporomycetidae</taxon>
        <taxon>Pleosporales</taxon>
        <taxon>Pleosporineae</taxon>
        <taxon>Pleosporaceae</taxon>
        <taxon>Pyrenophora</taxon>
    </lineage>
</organism>
<dbReference type="PROSITE" id="PS50011">
    <property type="entry name" value="PROTEIN_KINASE_DOM"/>
    <property type="match status" value="1"/>
</dbReference>
<dbReference type="InterPro" id="IPR051931">
    <property type="entry name" value="PAK3-like"/>
</dbReference>
<dbReference type="EMBL" id="KE747817">
    <property type="protein sequence ID" value="RMZ68709.1"/>
    <property type="molecule type" value="Genomic_DNA"/>
</dbReference>
<keyword evidence="5" id="KW-0418">Kinase</keyword>
<evidence type="ECO:0000256" key="3">
    <source>
        <dbReference type="ARBA" id="ARBA00022840"/>
    </source>
</evidence>
<dbReference type="GO" id="GO:0005524">
    <property type="term" value="F:ATP binding"/>
    <property type="evidence" value="ECO:0007669"/>
    <property type="project" value="UniProtKB-KW"/>
</dbReference>
<proteinExistence type="inferred from homology"/>
<gene>
    <name evidence="5" type="ORF">GMOD_00002518</name>
</gene>
<dbReference type="GO" id="GO:0004672">
    <property type="term" value="F:protein kinase activity"/>
    <property type="evidence" value="ECO:0007669"/>
    <property type="project" value="InterPro"/>
</dbReference>
<evidence type="ECO:0000256" key="2">
    <source>
        <dbReference type="ARBA" id="ARBA00022741"/>
    </source>
</evidence>
<dbReference type="OrthoDB" id="5979581at2759"/>
<accession>A0A3M7M2S8</accession>
<evidence type="ECO:0000259" key="4">
    <source>
        <dbReference type="PROSITE" id="PS50011"/>
    </source>
</evidence>
<feature type="domain" description="Protein kinase" evidence="4">
    <location>
        <begin position="108"/>
        <end position="404"/>
    </location>
</feature>
<evidence type="ECO:0000313" key="6">
    <source>
        <dbReference type="Proteomes" id="UP000265663"/>
    </source>
</evidence>
<dbReference type="PANTHER" id="PTHR45832">
    <property type="entry name" value="SERINE/THREONINE-PROTEIN KINASE SAMKA-RELATED-RELATED"/>
    <property type="match status" value="1"/>
</dbReference>
<evidence type="ECO:0000313" key="5">
    <source>
        <dbReference type="EMBL" id="RMZ68709.1"/>
    </source>
</evidence>
<protein>
    <submittedName>
        <fullName evidence="5">Serine threonine kinase</fullName>
    </submittedName>
</protein>
<dbReference type="Pfam" id="PF00069">
    <property type="entry name" value="Pkinase"/>
    <property type="match status" value="1"/>
</dbReference>
<reference evidence="5 6" key="1">
    <citation type="journal article" date="2014" name="PLoS ONE">
        <title>De novo Genome Assembly of the Fungal Plant Pathogen Pyrenophora semeniperda.</title>
        <authorList>
            <person name="Soliai M.M."/>
            <person name="Meyer S.E."/>
            <person name="Udall J.A."/>
            <person name="Elzinga D.E."/>
            <person name="Hermansen R.A."/>
            <person name="Bodily P.M."/>
            <person name="Hart A.A."/>
            <person name="Coleman C.E."/>
        </authorList>
    </citation>
    <scope>NUCLEOTIDE SEQUENCE [LARGE SCALE GENOMIC DNA]</scope>
    <source>
        <strain evidence="5 6">CCB06</strain>
        <tissue evidence="5">Mycelium</tissue>
    </source>
</reference>
<evidence type="ECO:0000256" key="1">
    <source>
        <dbReference type="ARBA" id="ARBA00008874"/>
    </source>
</evidence>
<keyword evidence="3" id="KW-0067">ATP-binding</keyword>
<dbReference type="SUPFAM" id="SSF56112">
    <property type="entry name" value="Protein kinase-like (PK-like)"/>
    <property type="match status" value="1"/>
</dbReference>
<dbReference type="AlphaFoldDB" id="A0A3M7M2S8"/>
<keyword evidence="5" id="KW-0808">Transferase</keyword>
<dbReference type="SMART" id="SM00220">
    <property type="entry name" value="S_TKc"/>
    <property type="match status" value="1"/>
</dbReference>
<keyword evidence="6" id="KW-1185">Reference proteome</keyword>
<keyword evidence="2" id="KW-0547">Nucleotide-binding</keyword>
<dbReference type="Proteomes" id="UP000265663">
    <property type="component" value="Unassembled WGS sequence"/>
</dbReference>
<sequence length="409" mass="47214">MPAALYCPTSTPTVLSGNSCIFCFQLLHEVPSEPALPTQFSVIVLFCRHASIPIEHWLWRRSSEDLKGYMWWYKIVLCRAVRPGLAKMGTCAKRENQRRQLKWTHSRLELNSMSSLFRIGQVLKGRTSTYTITKELRDTVWFAKNHLQELVVIKSVHNHPRVENERDVLKRFQRRTPYLRPLIDEIDEPSVPVTITLRYLQGDLLASSVAKTLNRRELKYVSRCVLEALQTLHEDGFVHTALDVKPDNVFVNLQEGDMRFSDVQLGDLGGCYPAESGFATSGTMVGAPIWSSPELINLIYGGHFNLFHPKDLKRDDEEYMLGVFEAQFRFFGPFSAKIAEIADQETAEVFIYVMKQNPGEKLTPFSRMTKSEVSERDNIFISKMMKLDWRDRPTAKELLEDEWWNDDAE</sequence>
<dbReference type="Gene3D" id="1.10.510.10">
    <property type="entry name" value="Transferase(Phosphotransferase) domain 1"/>
    <property type="match status" value="1"/>
</dbReference>
<name>A0A3M7M2S8_9PLEO</name>
<dbReference type="InterPro" id="IPR000719">
    <property type="entry name" value="Prot_kinase_dom"/>
</dbReference>
<dbReference type="PANTHER" id="PTHR45832:SF22">
    <property type="entry name" value="SERINE_THREONINE-PROTEIN KINASE SAMKA-RELATED"/>
    <property type="match status" value="1"/>
</dbReference>